<accession>A0ACC3MER6</accession>
<keyword evidence="2" id="KW-1185">Reference proteome</keyword>
<evidence type="ECO:0000313" key="1">
    <source>
        <dbReference type="EMBL" id="KAK3686631.1"/>
    </source>
</evidence>
<comment type="caution">
    <text evidence="1">The sequence shown here is derived from an EMBL/GenBank/DDBJ whole genome shotgun (WGS) entry which is preliminary data.</text>
</comment>
<proteinExistence type="predicted"/>
<dbReference type="EMBL" id="JAUTXU010000309">
    <property type="protein sequence ID" value="KAK3686631.1"/>
    <property type="molecule type" value="Genomic_DNA"/>
</dbReference>
<evidence type="ECO:0000313" key="2">
    <source>
        <dbReference type="Proteomes" id="UP001281147"/>
    </source>
</evidence>
<name>A0ACC3MER6_9PEZI</name>
<sequence>MMRRASPLDPESPHTSSTETGPASTICSIIVLLAYPTSSELAQDEQSEIPADIRATTDESAKIPNPTDSGSMEEALGFFDLPAELRLAIYENFKRCSHHTPPWRQNHLVIASTGKSDAGAIAALSRTCKQAYGELAKLHVLYDRTFEIRVTNVPGNLSCLPQQPVNDYSLARFAPRVCMSLDLCQDHGEFYATLLTAEKVLEMLRGSSQLEHLNFHAGLGTFDRKNNLGDKAGGKQGGQEWHES</sequence>
<protein>
    <submittedName>
        <fullName evidence="1">Uncharacterized protein</fullName>
    </submittedName>
</protein>
<reference evidence="1" key="1">
    <citation type="submission" date="2023-07" db="EMBL/GenBank/DDBJ databases">
        <title>Black Yeasts Isolated from many extreme environments.</title>
        <authorList>
            <person name="Coleine C."/>
            <person name="Stajich J.E."/>
            <person name="Selbmann L."/>
        </authorList>
    </citation>
    <scope>NUCLEOTIDE SEQUENCE</scope>
    <source>
        <strain evidence="1">CCFEE 5714</strain>
    </source>
</reference>
<organism evidence="1 2">
    <name type="scientific">Vermiconidia calcicola</name>
    <dbReference type="NCBI Taxonomy" id="1690605"/>
    <lineage>
        <taxon>Eukaryota</taxon>
        <taxon>Fungi</taxon>
        <taxon>Dikarya</taxon>
        <taxon>Ascomycota</taxon>
        <taxon>Pezizomycotina</taxon>
        <taxon>Dothideomycetes</taxon>
        <taxon>Dothideomycetidae</taxon>
        <taxon>Mycosphaerellales</taxon>
        <taxon>Extremaceae</taxon>
        <taxon>Vermiconidia</taxon>
    </lineage>
</organism>
<gene>
    <name evidence="1" type="ORF">LTR37_019612</name>
</gene>
<dbReference type="Proteomes" id="UP001281147">
    <property type="component" value="Unassembled WGS sequence"/>
</dbReference>